<organism evidence="2">
    <name type="scientific">marine metagenome</name>
    <dbReference type="NCBI Taxonomy" id="408172"/>
    <lineage>
        <taxon>unclassified sequences</taxon>
        <taxon>metagenomes</taxon>
        <taxon>ecological metagenomes</taxon>
    </lineage>
</organism>
<sequence length="60" mass="6590">MAFYWDVYPDLLLVVICDDCAAKEEFVHVQEPGEDAVSDSASGADSVPEWFSGAFDDSEN</sequence>
<evidence type="ECO:0000313" key="2">
    <source>
        <dbReference type="EMBL" id="SVA91881.1"/>
    </source>
</evidence>
<evidence type="ECO:0000256" key="1">
    <source>
        <dbReference type="SAM" id="MobiDB-lite"/>
    </source>
</evidence>
<accession>A0A381ZSE2</accession>
<gene>
    <name evidence="2" type="ORF">METZ01_LOCUS144735</name>
</gene>
<proteinExistence type="predicted"/>
<name>A0A381ZSE2_9ZZZZ</name>
<dbReference type="AlphaFoldDB" id="A0A381ZSE2"/>
<feature type="compositionally biased region" description="Low complexity" evidence="1">
    <location>
        <begin position="38"/>
        <end position="47"/>
    </location>
</feature>
<protein>
    <submittedName>
        <fullName evidence="2">Uncharacterized protein</fullName>
    </submittedName>
</protein>
<reference evidence="2" key="1">
    <citation type="submission" date="2018-05" db="EMBL/GenBank/DDBJ databases">
        <authorList>
            <person name="Lanie J.A."/>
            <person name="Ng W.-L."/>
            <person name="Kazmierczak K.M."/>
            <person name="Andrzejewski T.M."/>
            <person name="Davidsen T.M."/>
            <person name="Wayne K.J."/>
            <person name="Tettelin H."/>
            <person name="Glass J.I."/>
            <person name="Rusch D."/>
            <person name="Podicherti R."/>
            <person name="Tsui H.-C.T."/>
            <person name="Winkler M.E."/>
        </authorList>
    </citation>
    <scope>NUCLEOTIDE SEQUENCE</scope>
</reference>
<feature type="region of interest" description="Disordered" evidence="1">
    <location>
        <begin position="33"/>
        <end position="60"/>
    </location>
</feature>
<dbReference type="EMBL" id="UINC01022385">
    <property type="protein sequence ID" value="SVA91881.1"/>
    <property type="molecule type" value="Genomic_DNA"/>
</dbReference>